<organism evidence="4 5">
    <name type="scientific">Planoprotostelium fungivorum</name>
    <dbReference type="NCBI Taxonomy" id="1890364"/>
    <lineage>
        <taxon>Eukaryota</taxon>
        <taxon>Amoebozoa</taxon>
        <taxon>Evosea</taxon>
        <taxon>Variosea</taxon>
        <taxon>Cavosteliida</taxon>
        <taxon>Cavosteliaceae</taxon>
        <taxon>Planoprotostelium</taxon>
    </lineage>
</organism>
<dbReference type="GO" id="GO:0003723">
    <property type="term" value="F:RNA binding"/>
    <property type="evidence" value="ECO:0007669"/>
    <property type="project" value="TreeGrafter"/>
</dbReference>
<dbReference type="GO" id="GO:0006412">
    <property type="term" value="P:translation"/>
    <property type="evidence" value="ECO:0007669"/>
    <property type="project" value="InterPro"/>
</dbReference>
<accession>A0A2P6NBN0</accession>
<sequence>MPKRNDKIPKNHFKKKWELRVKTWFDQPAQKAVRKQKRVAKAAAAFPRPTESLRPVVHSPTRRYNFKIKLGRGFTQEELKAAGVTARKALTIGLAVDRRRTNKSEAAFNANVQRIKGYLAKLVVFPHTKKEKQAGNKEELSKLTQQTGTLQPIRQERLLLSSVAKADVNSKVSAVDVLRRSISDAKLVGLRARVKAEKAAAAAATAKKDA</sequence>
<dbReference type="OrthoDB" id="10264538at2759"/>
<keyword evidence="2 4" id="KW-0689">Ribosomal protein</keyword>
<evidence type="ECO:0000256" key="1">
    <source>
        <dbReference type="ARBA" id="ARBA00005640"/>
    </source>
</evidence>
<evidence type="ECO:0000256" key="2">
    <source>
        <dbReference type="ARBA" id="ARBA00022980"/>
    </source>
</evidence>
<dbReference type="EMBL" id="MDYQ01000127">
    <property type="protein sequence ID" value="PRP81360.1"/>
    <property type="molecule type" value="Genomic_DNA"/>
</dbReference>
<evidence type="ECO:0000256" key="3">
    <source>
        <dbReference type="ARBA" id="ARBA00023274"/>
    </source>
</evidence>
<dbReference type="InterPro" id="IPR001380">
    <property type="entry name" value="Ribosomal_eL13"/>
</dbReference>
<name>A0A2P6NBN0_9EUKA</name>
<proteinExistence type="inferred from homology"/>
<dbReference type="STRING" id="1890364.A0A2P6NBN0"/>
<dbReference type="InParanoid" id="A0A2P6NBN0"/>
<dbReference type="PANTHER" id="PTHR11722:SF0">
    <property type="entry name" value="LARGE RIBOSOMAL SUBUNIT PROTEIN EL13"/>
    <property type="match status" value="1"/>
</dbReference>
<dbReference type="AlphaFoldDB" id="A0A2P6NBN0"/>
<dbReference type="HAMAP" id="MF_00499">
    <property type="entry name" value="Ribosomal_eL13"/>
    <property type="match status" value="1"/>
</dbReference>
<keyword evidence="3" id="KW-0687">Ribonucleoprotein</keyword>
<gene>
    <name evidence="4" type="ORF">PROFUN_11047</name>
</gene>
<protein>
    <submittedName>
        <fullName evidence="4">Ribosomal protein L13</fullName>
    </submittedName>
</protein>
<comment type="similarity">
    <text evidence="1">Belongs to the eukaryotic ribosomal protein eL13 family.</text>
</comment>
<dbReference type="Pfam" id="PF01294">
    <property type="entry name" value="Ribosomal_L13e"/>
    <property type="match status" value="1"/>
</dbReference>
<keyword evidence="5" id="KW-1185">Reference proteome</keyword>
<dbReference type="PANTHER" id="PTHR11722">
    <property type="entry name" value="60S RIBOSOMAL PROTEIN L13"/>
    <property type="match status" value="1"/>
</dbReference>
<dbReference type="GO" id="GO:0022625">
    <property type="term" value="C:cytosolic large ribosomal subunit"/>
    <property type="evidence" value="ECO:0007669"/>
    <property type="project" value="TreeGrafter"/>
</dbReference>
<dbReference type="Proteomes" id="UP000241769">
    <property type="component" value="Unassembled WGS sequence"/>
</dbReference>
<evidence type="ECO:0000313" key="4">
    <source>
        <dbReference type="EMBL" id="PRP81360.1"/>
    </source>
</evidence>
<evidence type="ECO:0000313" key="5">
    <source>
        <dbReference type="Proteomes" id="UP000241769"/>
    </source>
</evidence>
<reference evidence="4 5" key="1">
    <citation type="journal article" date="2018" name="Genome Biol. Evol.">
        <title>Multiple Roots of Fruiting Body Formation in Amoebozoa.</title>
        <authorList>
            <person name="Hillmann F."/>
            <person name="Forbes G."/>
            <person name="Novohradska S."/>
            <person name="Ferling I."/>
            <person name="Riege K."/>
            <person name="Groth M."/>
            <person name="Westermann M."/>
            <person name="Marz M."/>
            <person name="Spaller T."/>
            <person name="Winckler T."/>
            <person name="Schaap P."/>
            <person name="Glockner G."/>
        </authorList>
    </citation>
    <scope>NUCLEOTIDE SEQUENCE [LARGE SCALE GENOMIC DNA]</scope>
    <source>
        <strain evidence="4 5">Jena</strain>
    </source>
</reference>
<comment type="caution">
    <text evidence="4">The sequence shown here is derived from an EMBL/GenBank/DDBJ whole genome shotgun (WGS) entry which is preliminary data.</text>
</comment>
<dbReference type="FunCoup" id="A0A2P6NBN0">
    <property type="interactions" value="628"/>
</dbReference>
<dbReference type="GO" id="GO:0003735">
    <property type="term" value="F:structural constituent of ribosome"/>
    <property type="evidence" value="ECO:0007669"/>
    <property type="project" value="InterPro"/>
</dbReference>